<evidence type="ECO:0000313" key="2">
    <source>
        <dbReference type="EMBL" id="TVU11411.1"/>
    </source>
</evidence>
<dbReference type="InterPro" id="IPR036259">
    <property type="entry name" value="MFS_trans_sf"/>
</dbReference>
<accession>A0A5J9TL42</accession>
<proteinExistence type="predicted"/>
<feature type="non-terminal residue" evidence="2">
    <location>
        <position position="1"/>
    </location>
</feature>
<dbReference type="AlphaFoldDB" id="A0A5J9TL42"/>
<dbReference type="PANTHER" id="PTHR47150">
    <property type="entry name" value="OS12G0169200 PROTEIN"/>
    <property type="match status" value="1"/>
</dbReference>
<gene>
    <name evidence="2" type="ORF">EJB05_44996</name>
</gene>
<dbReference type="Proteomes" id="UP000324897">
    <property type="component" value="Chromosome 3"/>
</dbReference>
<feature type="region of interest" description="Disordered" evidence="1">
    <location>
        <begin position="396"/>
        <end position="550"/>
    </location>
</feature>
<dbReference type="PANTHER" id="PTHR47150:SF6">
    <property type="entry name" value="OS01G0872900 PROTEIN"/>
    <property type="match status" value="1"/>
</dbReference>
<reference evidence="2 3" key="1">
    <citation type="journal article" date="2019" name="Sci. Rep.">
        <title>A high-quality genome of Eragrostis curvula grass provides insights into Poaceae evolution and supports new strategies to enhance forage quality.</title>
        <authorList>
            <person name="Carballo J."/>
            <person name="Santos B.A.C.M."/>
            <person name="Zappacosta D."/>
            <person name="Garbus I."/>
            <person name="Selva J.P."/>
            <person name="Gallo C.A."/>
            <person name="Diaz A."/>
            <person name="Albertini E."/>
            <person name="Caccamo M."/>
            <person name="Echenique V."/>
        </authorList>
    </citation>
    <scope>NUCLEOTIDE SEQUENCE [LARGE SCALE GENOMIC DNA]</scope>
    <source>
        <strain evidence="3">cv. Victoria</strain>
        <tissue evidence="2">Leaf</tissue>
    </source>
</reference>
<feature type="compositionally biased region" description="Pro residues" evidence="1">
    <location>
        <begin position="404"/>
        <end position="425"/>
    </location>
</feature>
<evidence type="ECO:0000256" key="1">
    <source>
        <dbReference type="SAM" id="MobiDB-lite"/>
    </source>
</evidence>
<keyword evidence="3" id="KW-1185">Reference proteome</keyword>
<feature type="compositionally biased region" description="Low complexity" evidence="1">
    <location>
        <begin position="461"/>
        <end position="480"/>
    </location>
</feature>
<evidence type="ECO:0000313" key="3">
    <source>
        <dbReference type="Proteomes" id="UP000324897"/>
    </source>
</evidence>
<comment type="caution">
    <text evidence="2">The sequence shown here is derived from an EMBL/GenBank/DDBJ whole genome shotgun (WGS) entry which is preliminary data.</text>
</comment>
<organism evidence="2 3">
    <name type="scientific">Eragrostis curvula</name>
    <name type="common">weeping love grass</name>
    <dbReference type="NCBI Taxonomy" id="38414"/>
    <lineage>
        <taxon>Eukaryota</taxon>
        <taxon>Viridiplantae</taxon>
        <taxon>Streptophyta</taxon>
        <taxon>Embryophyta</taxon>
        <taxon>Tracheophyta</taxon>
        <taxon>Spermatophyta</taxon>
        <taxon>Magnoliopsida</taxon>
        <taxon>Liliopsida</taxon>
        <taxon>Poales</taxon>
        <taxon>Poaceae</taxon>
        <taxon>PACMAD clade</taxon>
        <taxon>Chloridoideae</taxon>
        <taxon>Eragrostideae</taxon>
        <taxon>Eragrostidinae</taxon>
        <taxon>Eragrostis</taxon>
    </lineage>
</organism>
<sequence length="550" mass="61967">MPAIRVLTALDQARTQYYHFKAIVIAGMGLFTDSYDLFCITPVMKLVAAHDVSRGRRRLHPLRERCLCVHTRHPLVRARRRAISAPCQTSKMNPLMHMLLEESSSDDDDDLDDMDVVACMIVDYGKKRQRKRRGSVIGRTIVRRKRQGGHDKIWDDYFSEDPIYGHSFFHRRFRMFRNLFLRIAHAVEGHCDYFVQKRNATCELGHSCLKKVAVAICMLGTGCSADFIDDWLYMAESTNIESVRMSPLFAKLVAGEAAPVNFEVNGHQYDMGYYLADGIYPQSATFVKTIFKPQGNKRMHFAKSQESVRKGVERAFACIIMHNMILEDERGQDVDFIYETEGTHVPEVQPQRDEDRLTKFLEVQKKINNREEHHQLREDLVEHLWQRLGHRIRRRRRRLRPRASPSPLPTSPPPSAAAPVSPSPPAHRRRRFPARSPPRRARLPPRASPSPLPTSPPPSAAAPASLRPLTDAAPSPSTAAPRPPPYTRLAVAAPHRARLPPPPRPSLASASPTRCPSHSSSPRPASAPGAAAAAALSGAPASPPRRRHHR</sequence>
<name>A0A5J9TL42_9POAL</name>
<feature type="compositionally biased region" description="Basic residues" evidence="1">
    <location>
        <begin position="426"/>
        <end position="443"/>
    </location>
</feature>
<dbReference type="Gene3D" id="1.20.1250.20">
    <property type="entry name" value="MFS general substrate transporter like domains"/>
    <property type="match status" value="1"/>
</dbReference>
<dbReference type="InterPro" id="IPR006912">
    <property type="entry name" value="Harbinger_derived_prot"/>
</dbReference>
<feature type="compositionally biased region" description="Low complexity" evidence="1">
    <location>
        <begin position="506"/>
        <end position="540"/>
    </location>
</feature>
<dbReference type="EMBL" id="RWGY01000039">
    <property type="protein sequence ID" value="TVU11411.1"/>
    <property type="molecule type" value="Genomic_DNA"/>
</dbReference>
<feature type="compositionally biased region" description="Pro residues" evidence="1">
    <location>
        <begin position="446"/>
        <end position="460"/>
    </location>
</feature>
<dbReference type="Gramene" id="TVU11411">
    <property type="protein sequence ID" value="TVU11411"/>
    <property type="gene ID" value="EJB05_44996"/>
</dbReference>
<protein>
    <submittedName>
        <fullName evidence="2">Uncharacterized protein</fullName>
    </submittedName>
</protein>
<dbReference type="Pfam" id="PF04827">
    <property type="entry name" value="Plant_tran"/>
    <property type="match status" value="1"/>
</dbReference>